<feature type="region of interest" description="Disordered" evidence="1">
    <location>
        <begin position="1"/>
        <end position="55"/>
    </location>
</feature>
<proteinExistence type="predicted"/>
<keyword evidence="3" id="KW-1185">Reference proteome</keyword>
<organism evidence="2 3">
    <name type="scientific">Gulo gulo</name>
    <name type="common">Wolverine</name>
    <name type="synonym">Gluton</name>
    <dbReference type="NCBI Taxonomy" id="48420"/>
    <lineage>
        <taxon>Eukaryota</taxon>
        <taxon>Metazoa</taxon>
        <taxon>Chordata</taxon>
        <taxon>Craniata</taxon>
        <taxon>Vertebrata</taxon>
        <taxon>Euteleostomi</taxon>
        <taxon>Mammalia</taxon>
        <taxon>Eutheria</taxon>
        <taxon>Laurasiatheria</taxon>
        <taxon>Carnivora</taxon>
        <taxon>Caniformia</taxon>
        <taxon>Musteloidea</taxon>
        <taxon>Mustelidae</taxon>
        <taxon>Guloninae</taxon>
        <taxon>Gulo</taxon>
    </lineage>
</organism>
<name>A0A9X9Q3A6_GULGU</name>
<protein>
    <submittedName>
        <fullName evidence="2">Uncharacterized protein</fullName>
    </submittedName>
</protein>
<evidence type="ECO:0000256" key="1">
    <source>
        <dbReference type="SAM" id="MobiDB-lite"/>
    </source>
</evidence>
<accession>A0A9X9Q3A6</accession>
<evidence type="ECO:0000313" key="2">
    <source>
        <dbReference type="EMBL" id="VCW99294.1"/>
    </source>
</evidence>
<gene>
    <name evidence="2" type="ORF">BN2614_LOCUS4</name>
</gene>
<comment type="caution">
    <text evidence="2">The sequence shown here is derived from an EMBL/GenBank/DDBJ whole genome shotgun (WGS) entry which is preliminary data.</text>
</comment>
<sequence length="55" mass="5755">MSRCLLIPALGPGEGPRGERGEFRPWAARGPGSEVDVGKSLCHGEKLTGRHGLTG</sequence>
<dbReference type="AlphaFoldDB" id="A0A9X9Q3A6"/>
<evidence type="ECO:0000313" key="3">
    <source>
        <dbReference type="Proteomes" id="UP000269945"/>
    </source>
</evidence>
<dbReference type="EMBL" id="CYRY02028095">
    <property type="protein sequence ID" value="VCW99294.1"/>
    <property type="molecule type" value="Genomic_DNA"/>
</dbReference>
<reference evidence="2 3" key="1">
    <citation type="submission" date="2018-10" db="EMBL/GenBank/DDBJ databases">
        <authorList>
            <person name="Ekblom R."/>
            <person name="Jareborg N."/>
        </authorList>
    </citation>
    <scope>NUCLEOTIDE SEQUENCE [LARGE SCALE GENOMIC DNA]</scope>
    <source>
        <tissue evidence="2">Muscle</tissue>
    </source>
</reference>
<dbReference type="Proteomes" id="UP000269945">
    <property type="component" value="Unassembled WGS sequence"/>
</dbReference>